<comment type="caution">
    <text evidence="2">The sequence shown here is derived from an EMBL/GenBank/DDBJ whole genome shotgun (WGS) entry which is preliminary data.</text>
</comment>
<dbReference type="InterPro" id="IPR003768">
    <property type="entry name" value="ScpA"/>
</dbReference>
<dbReference type="EMBL" id="JACHEX010000001">
    <property type="protein sequence ID" value="MBB6061780.1"/>
    <property type="molecule type" value="Genomic_DNA"/>
</dbReference>
<accession>A0A841GRU1</accession>
<dbReference type="PANTHER" id="PTHR33969:SF2">
    <property type="entry name" value="SEGREGATION AND CONDENSATION PROTEIN A"/>
    <property type="match status" value="1"/>
</dbReference>
<dbReference type="RefSeq" id="WP_184618543.1">
    <property type="nucleotide sequence ID" value="NZ_JACHEX010000001.1"/>
</dbReference>
<dbReference type="Pfam" id="PF02616">
    <property type="entry name" value="SMC_ScpA"/>
    <property type="match status" value="1"/>
</dbReference>
<sequence length="217" mass="25723">MELVFKFQEFEGPLDLIIYLVKKKKLSIRDIPLSQLADEFYEYLQQMKNLNLNITSEFIVTASYLMELKSKSLLPRSSEDEFFKISKEKFYSQVEQYAALKDLVEKVKNNENLNIEKIPVSVKTVFPKINEKKLKNIIKNAIKEVELKQKVYKIKKEEITIETIMSKVLNSNINKNLYEILKNLNSKYEIIMYFLAILELIKLKKITLDEEFYIRSV</sequence>
<name>A0A841GRU1_9BACT</name>
<organism evidence="2 3">
    <name type="scientific">Thermosipho japonicus</name>
    <dbReference type="NCBI Taxonomy" id="90323"/>
    <lineage>
        <taxon>Bacteria</taxon>
        <taxon>Thermotogati</taxon>
        <taxon>Thermotogota</taxon>
        <taxon>Thermotogae</taxon>
        <taxon>Thermotogales</taxon>
        <taxon>Fervidobacteriaceae</taxon>
        <taxon>Thermosipho</taxon>
    </lineage>
</organism>
<gene>
    <name evidence="2" type="ORF">HNP65_000202</name>
</gene>
<dbReference type="PANTHER" id="PTHR33969">
    <property type="entry name" value="SEGREGATION AND CONDENSATION PROTEIN A"/>
    <property type="match status" value="1"/>
</dbReference>
<dbReference type="Proteomes" id="UP000555828">
    <property type="component" value="Unassembled WGS sequence"/>
</dbReference>
<evidence type="ECO:0000313" key="2">
    <source>
        <dbReference type="EMBL" id="MBB6061780.1"/>
    </source>
</evidence>
<protein>
    <recommendedName>
        <fullName evidence="1">Segregation and condensation protein A</fullName>
    </recommendedName>
</protein>
<keyword evidence="3" id="KW-1185">Reference proteome</keyword>
<proteinExistence type="predicted"/>
<evidence type="ECO:0000256" key="1">
    <source>
        <dbReference type="ARBA" id="ARBA00044777"/>
    </source>
</evidence>
<evidence type="ECO:0000313" key="3">
    <source>
        <dbReference type="Proteomes" id="UP000555828"/>
    </source>
</evidence>
<dbReference type="AlphaFoldDB" id="A0A841GRU1"/>
<reference evidence="2 3" key="1">
    <citation type="submission" date="2020-08" db="EMBL/GenBank/DDBJ databases">
        <title>Genomic Encyclopedia of Type Strains, Phase IV (KMG-IV): sequencing the most valuable type-strain genomes for metagenomic binning, comparative biology and taxonomic classification.</title>
        <authorList>
            <person name="Goeker M."/>
        </authorList>
    </citation>
    <scope>NUCLEOTIDE SEQUENCE [LARGE SCALE GENOMIC DNA]</scope>
    <source>
        <strain evidence="2 3">DSM 13481</strain>
    </source>
</reference>
<dbReference type="Gene3D" id="6.10.250.2410">
    <property type="match status" value="1"/>
</dbReference>